<dbReference type="RefSeq" id="XP_031568185.1">
    <property type="nucleotide sequence ID" value="XM_031712325.1"/>
</dbReference>
<evidence type="ECO:0000313" key="3">
    <source>
        <dbReference type="RefSeq" id="XP_031568185.1"/>
    </source>
</evidence>
<evidence type="ECO:0000313" key="2">
    <source>
        <dbReference type="Proteomes" id="UP000515163"/>
    </source>
</evidence>
<protein>
    <submittedName>
        <fullName evidence="3 4">Uncharacterized protein LOC116302914</fullName>
    </submittedName>
</protein>
<dbReference type="OrthoDB" id="10314991at2759"/>
<feature type="chain" id="PRO_5044653206" evidence="1">
    <location>
        <begin position="26"/>
        <end position="144"/>
    </location>
</feature>
<keyword evidence="2" id="KW-1185">Reference proteome</keyword>
<dbReference type="GeneID" id="116302914"/>
<proteinExistence type="predicted"/>
<reference evidence="3 4" key="1">
    <citation type="submission" date="2025-04" db="UniProtKB">
        <authorList>
            <consortium name="RefSeq"/>
        </authorList>
    </citation>
    <scope>IDENTIFICATION</scope>
    <source>
        <tissue evidence="3 4">Tentacle</tissue>
    </source>
</reference>
<keyword evidence="1" id="KW-0732">Signal</keyword>
<dbReference type="RefSeq" id="XP_031568186.1">
    <property type="nucleotide sequence ID" value="XM_031712326.1"/>
</dbReference>
<dbReference type="AlphaFoldDB" id="A0A6P8IME7"/>
<name>A0A6P8IME7_ACTTE</name>
<evidence type="ECO:0000256" key="1">
    <source>
        <dbReference type="SAM" id="SignalP"/>
    </source>
</evidence>
<sequence length="144" mass="16759">MRGVSYTAVFLCLLIASNEFGPARFMRIESPVPRLSKKSNKSYFKGEDKHTNHNEYRRSVIEKRSLRTTIFKVVKFGSDFVNKVTTLASMISTVYLLIEQCCGGKWKDVCVWNKEVDNIQQELDAKQKKIDEMQLESMYPLMYL</sequence>
<dbReference type="KEGG" id="aten:116302914"/>
<dbReference type="Proteomes" id="UP000515163">
    <property type="component" value="Unplaced"/>
</dbReference>
<accession>A0A6P8IME7</accession>
<organism evidence="2 4">
    <name type="scientific">Actinia tenebrosa</name>
    <name type="common">Australian red waratah sea anemone</name>
    <dbReference type="NCBI Taxonomy" id="6105"/>
    <lineage>
        <taxon>Eukaryota</taxon>
        <taxon>Metazoa</taxon>
        <taxon>Cnidaria</taxon>
        <taxon>Anthozoa</taxon>
        <taxon>Hexacorallia</taxon>
        <taxon>Actiniaria</taxon>
        <taxon>Actiniidae</taxon>
        <taxon>Actinia</taxon>
    </lineage>
</organism>
<evidence type="ECO:0000313" key="4">
    <source>
        <dbReference type="RefSeq" id="XP_031568186.1"/>
    </source>
</evidence>
<gene>
    <name evidence="3 4" type="primary">LOC116302914</name>
</gene>
<feature type="signal peptide" evidence="1">
    <location>
        <begin position="1"/>
        <end position="25"/>
    </location>
</feature>